<name>A0A2R5EK34_9BACL</name>
<proteinExistence type="predicted"/>
<dbReference type="Proteomes" id="UP000245202">
    <property type="component" value="Unassembled WGS sequence"/>
</dbReference>
<comment type="caution">
    <text evidence="1">The sequence shown here is derived from an EMBL/GenBank/DDBJ whole genome shotgun (WGS) entry which is preliminary data.</text>
</comment>
<accession>A0A2R5EK34</accession>
<evidence type="ECO:0000313" key="2">
    <source>
        <dbReference type="Proteomes" id="UP000245202"/>
    </source>
</evidence>
<dbReference type="AlphaFoldDB" id="A0A2R5EK34"/>
<organism evidence="1 2">
    <name type="scientific">Paenibacillus agaridevorans</name>
    <dbReference type="NCBI Taxonomy" id="171404"/>
    <lineage>
        <taxon>Bacteria</taxon>
        <taxon>Bacillati</taxon>
        <taxon>Bacillota</taxon>
        <taxon>Bacilli</taxon>
        <taxon>Bacillales</taxon>
        <taxon>Paenibacillaceae</taxon>
        <taxon>Paenibacillus</taxon>
    </lineage>
</organism>
<sequence length="395" mass="43735">MKDGGVKAAFGKVKITPEEPAPLQGYDPGLYIANPDKDILDELYARVLILDDGISRQVIVSVDCCLTNEKDYLSPNPNGQMEPYRQLLQTFPEGTKRLWADAAQTEEFTVSVHATHTHSAPEYFSEKYTSRIAAMIAETAERLQDVQIRAAAGQCSVSVNRRPHLQHNDTLPIDHSLHLIMIESIDGESLGAIVNCAVHPTLLANPFNRVSSEFVGLAMSEYESTFKEGFVSLFIQGFSGNVGPRDHYRTETEDTYPWVLEMAQVLHRDIAHVAKDLQPMGILPMKAAEKQVTLPTRQGYFMPTIDVTLQGFRIGDLLLLAVSCEVFNGYERLIKPYSPASFTLMSGLANGCHGYLPTVEAFRDGLGGYEMNVTPFDETVSDLFVRAAAELVESL</sequence>
<dbReference type="RefSeq" id="WP_108991754.1">
    <property type="nucleotide sequence ID" value="NZ_BDQX01000047.1"/>
</dbReference>
<keyword evidence="2" id="KW-1185">Reference proteome</keyword>
<protein>
    <recommendedName>
        <fullName evidence="3">Neutral/alkaline non-lysosomal ceramidase N-terminal domain-containing protein</fullName>
    </recommendedName>
</protein>
<dbReference type="EMBL" id="BDQX01000047">
    <property type="protein sequence ID" value="GBG06465.1"/>
    <property type="molecule type" value="Genomic_DNA"/>
</dbReference>
<gene>
    <name evidence="1" type="ORF">PAT3040_00992</name>
</gene>
<reference evidence="1 2" key="1">
    <citation type="submission" date="2017-08" db="EMBL/GenBank/DDBJ databases">
        <title>Substantial Increase in Enzyme Production by Combined Drug-Resistance Mutations in Paenibacillus agaridevorans.</title>
        <authorList>
            <person name="Tanaka Y."/>
            <person name="Funane K."/>
            <person name="Hosaka T."/>
            <person name="Shiwa Y."/>
            <person name="Fujita N."/>
            <person name="Miyazaki T."/>
            <person name="Yoshikawa H."/>
            <person name="Murakami K."/>
            <person name="Kasahara K."/>
            <person name="Inaoka T."/>
            <person name="Hiraga Y."/>
            <person name="Ochi K."/>
        </authorList>
    </citation>
    <scope>NUCLEOTIDE SEQUENCE [LARGE SCALE GENOMIC DNA]</scope>
    <source>
        <strain evidence="1 2">T-3040</strain>
    </source>
</reference>
<evidence type="ECO:0000313" key="1">
    <source>
        <dbReference type="EMBL" id="GBG06465.1"/>
    </source>
</evidence>
<evidence type="ECO:0008006" key="3">
    <source>
        <dbReference type="Google" id="ProtNLM"/>
    </source>
</evidence>